<evidence type="ECO:0000259" key="6">
    <source>
        <dbReference type="SMART" id="SM01382"/>
    </source>
</evidence>
<dbReference type="InterPro" id="IPR012340">
    <property type="entry name" value="NA-bd_OB-fold"/>
</dbReference>
<dbReference type="InterPro" id="IPR022671">
    <property type="entry name" value="Ribosomal_uL2_CS"/>
</dbReference>
<dbReference type="Gene3D" id="2.40.50.140">
    <property type="entry name" value="Nucleic acid-binding proteins"/>
    <property type="match status" value="1"/>
</dbReference>
<dbReference type="InterPro" id="IPR005880">
    <property type="entry name" value="Ribosomal_uL2_bac/org-type"/>
</dbReference>
<dbReference type="SUPFAM" id="SSF50249">
    <property type="entry name" value="Nucleic acid-binding proteins"/>
    <property type="match status" value="1"/>
</dbReference>
<dbReference type="GO" id="GO:0016740">
    <property type="term" value="F:transferase activity"/>
    <property type="evidence" value="ECO:0007669"/>
    <property type="project" value="InterPro"/>
</dbReference>
<evidence type="ECO:0000256" key="1">
    <source>
        <dbReference type="ARBA" id="ARBA00005636"/>
    </source>
</evidence>
<dbReference type="FunFam" id="4.10.950.10:FF:000001">
    <property type="entry name" value="50S ribosomal protein L2"/>
    <property type="match status" value="1"/>
</dbReference>
<dbReference type="InterPro" id="IPR022666">
    <property type="entry name" value="Ribosomal_uL2_RNA-bd_dom"/>
</dbReference>
<feature type="region of interest" description="Disordered" evidence="5">
    <location>
        <begin position="287"/>
        <end position="328"/>
    </location>
</feature>
<evidence type="ECO:0000313" key="8">
    <source>
        <dbReference type="EMBL" id="CAD8615398.1"/>
    </source>
</evidence>
<dbReference type="PANTHER" id="PTHR13691">
    <property type="entry name" value="RIBOSOMAL PROTEIN L2"/>
    <property type="match status" value="1"/>
</dbReference>
<dbReference type="InterPro" id="IPR022669">
    <property type="entry name" value="Ribosomal_uL2_C"/>
</dbReference>
<protein>
    <recommendedName>
        <fullName evidence="4">Large ribosomal subunit protein uL2m</fullName>
    </recommendedName>
</protein>
<dbReference type="NCBIfam" id="TIGR01171">
    <property type="entry name" value="rplB_bact"/>
    <property type="match status" value="1"/>
</dbReference>
<sequence>MLARAAACTCARLPTRLPQSPLQRAMSSTPPRSSLLAFPSMSPHPSLLLLPVRTLATHTVGALKSYKPTTPGRRHRVVVEKGGLWRGRPEPSLTAPIKGLSLGGRNNTGRIMVRGRMGHKHRRQYRIIDFKRTRTDPATVVRLEYDPNRSAFIALLRYTDDGALSYILAPRDLDVGDVVQGGEGAPFTPGNAFKLGELPDGTRVHNIEFRPGMGGKMMRSAGCSAKLQSKDEGLALLRLQSGEVRKVSVECKATVGIVSNENHQHRVLGKAGASAWVGRGPKVRGVAMNPVDHPMGGGEGKSSGGRRGRVSPWGKLNTHRTRDTSKFSSRLIMRRRNHEKLGLSNVNKGSW</sequence>
<evidence type="ECO:0000256" key="3">
    <source>
        <dbReference type="ARBA" id="ARBA00023274"/>
    </source>
</evidence>
<dbReference type="InterPro" id="IPR008991">
    <property type="entry name" value="Translation_prot_SH3-like_sf"/>
</dbReference>
<name>A0A7S0Q400_9EUKA</name>
<feature type="domain" description="Large ribosomal subunit protein uL2 C-terminal" evidence="6">
    <location>
        <begin position="187"/>
        <end position="316"/>
    </location>
</feature>
<dbReference type="GO" id="GO:0005762">
    <property type="term" value="C:mitochondrial large ribosomal subunit"/>
    <property type="evidence" value="ECO:0007669"/>
    <property type="project" value="TreeGrafter"/>
</dbReference>
<comment type="similarity">
    <text evidence="1">Belongs to the universal ribosomal protein uL2 family.</text>
</comment>
<dbReference type="HAMAP" id="MF_01320_B">
    <property type="entry name" value="Ribosomal_uL2_B"/>
    <property type="match status" value="1"/>
</dbReference>
<dbReference type="GO" id="GO:0003735">
    <property type="term" value="F:structural constituent of ribosome"/>
    <property type="evidence" value="ECO:0007669"/>
    <property type="project" value="InterPro"/>
</dbReference>
<keyword evidence="2" id="KW-0689">Ribosomal protein</keyword>
<evidence type="ECO:0000256" key="2">
    <source>
        <dbReference type="ARBA" id="ARBA00022980"/>
    </source>
</evidence>
<dbReference type="PROSITE" id="PS00467">
    <property type="entry name" value="RIBOSOMAL_L2"/>
    <property type="match status" value="1"/>
</dbReference>
<dbReference type="SMART" id="SM01382">
    <property type="entry name" value="Ribosomal_L2_C"/>
    <property type="match status" value="1"/>
</dbReference>
<dbReference type="GO" id="GO:0032543">
    <property type="term" value="P:mitochondrial translation"/>
    <property type="evidence" value="ECO:0007669"/>
    <property type="project" value="TreeGrafter"/>
</dbReference>
<dbReference type="AlphaFoldDB" id="A0A7S0Q400"/>
<dbReference type="SMART" id="SM01383">
    <property type="entry name" value="Ribosomal_L2"/>
    <property type="match status" value="1"/>
</dbReference>
<reference evidence="8" key="1">
    <citation type="submission" date="2021-01" db="EMBL/GenBank/DDBJ databases">
        <authorList>
            <person name="Corre E."/>
            <person name="Pelletier E."/>
            <person name="Niang G."/>
            <person name="Scheremetjew M."/>
            <person name="Finn R."/>
            <person name="Kale V."/>
            <person name="Holt S."/>
            <person name="Cochrane G."/>
            <person name="Meng A."/>
            <person name="Brown T."/>
            <person name="Cohen L."/>
        </authorList>
    </citation>
    <scope>NUCLEOTIDE SEQUENCE</scope>
    <source>
        <strain evidence="8">PLY182g</strain>
    </source>
</reference>
<dbReference type="Pfam" id="PF00181">
    <property type="entry name" value="Ribosomal_L2_N"/>
    <property type="match status" value="1"/>
</dbReference>
<dbReference type="PANTHER" id="PTHR13691:SF5">
    <property type="entry name" value="LARGE RIBOSOMAL SUBUNIT PROTEIN UL2M"/>
    <property type="match status" value="1"/>
</dbReference>
<dbReference type="Gene3D" id="4.10.950.10">
    <property type="entry name" value="Ribosomal protein L2, domain 3"/>
    <property type="match status" value="1"/>
</dbReference>
<dbReference type="FunFam" id="2.30.30.30:FF:000001">
    <property type="entry name" value="50S ribosomal protein L2"/>
    <property type="match status" value="1"/>
</dbReference>
<evidence type="ECO:0000256" key="5">
    <source>
        <dbReference type="SAM" id="MobiDB-lite"/>
    </source>
</evidence>
<dbReference type="SUPFAM" id="SSF50104">
    <property type="entry name" value="Translation proteins SH3-like domain"/>
    <property type="match status" value="1"/>
</dbReference>
<organism evidence="8">
    <name type="scientific">Coccolithus braarudii</name>
    <dbReference type="NCBI Taxonomy" id="221442"/>
    <lineage>
        <taxon>Eukaryota</taxon>
        <taxon>Haptista</taxon>
        <taxon>Haptophyta</taxon>
        <taxon>Prymnesiophyceae</taxon>
        <taxon>Coccolithales</taxon>
        <taxon>Coccolithaceae</taxon>
        <taxon>Coccolithus</taxon>
    </lineage>
</organism>
<keyword evidence="3" id="KW-0687">Ribonucleoprotein</keyword>
<proteinExistence type="inferred from homology"/>
<dbReference type="InterPro" id="IPR014722">
    <property type="entry name" value="Rib_uL2_dom2"/>
</dbReference>
<evidence type="ECO:0000259" key="7">
    <source>
        <dbReference type="SMART" id="SM01383"/>
    </source>
</evidence>
<dbReference type="Gene3D" id="2.30.30.30">
    <property type="match status" value="1"/>
</dbReference>
<accession>A0A7S0Q400</accession>
<dbReference type="InterPro" id="IPR014726">
    <property type="entry name" value="Ribosomal_uL2_dom3"/>
</dbReference>
<feature type="domain" description="Large ribosomal subunit protein uL2 RNA-binding" evidence="7">
    <location>
        <begin position="104"/>
        <end position="181"/>
    </location>
</feature>
<dbReference type="InterPro" id="IPR002171">
    <property type="entry name" value="Ribosomal_uL2"/>
</dbReference>
<dbReference type="GO" id="GO:0003723">
    <property type="term" value="F:RNA binding"/>
    <property type="evidence" value="ECO:0007669"/>
    <property type="project" value="InterPro"/>
</dbReference>
<gene>
    <name evidence="8" type="ORF">CPEL01642_LOCUS18779</name>
</gene>
<evidence type="ECO:0000256" key="4">
    <source>
        <dbReference type="ARBA" id="ARBA00069872"/>
    </source>
</evidence>
<dbReference type="EMBL" id="HBEY01039413">
    <property type="protein sequence ID" value="CAD8615398.1"/>
    <property type="molecule type" value="Transcribed_RNA"/>
</dbReference>
<dbReference type="Pfam" id="PF03947">
    <property type="entry name" value="Ribosomal_L2_C"/>
    <property type="match status" value="1"/>
</dbReference>